<dbReference type="InterPro" id="IPR046347">
    <property type="entry name" value="bZIP_sf"/>
</dbReference>
<dbReference type="CDD" id="cd14702">
    <property type="entry name" value="bZIP_plant_GBF1"/>
    <property type="match status" value="1"/>
</dbReference>
<organism evidence="10 11">
    <name type="scientific">Ilex paraguariensis</name>
    <name type="common">yerba mate</name>
    <dbReference type="NCBI Taxonomy" id="185542"/>
    <lineage>
        <taxon>Eukaryota</taxon>
        <taxon>Viridiplantae</taxon>
        <taxon>Streptophyta</taxon>
        <taxon>Embryophyta</taxon>
        <taxon>Tracheophyta</taxon>
        <taxon>Spermatophyta</taxon>
        <taxon>Magnoliopsida</taxon>
        <taxon>eudicotyledons</taxon>
        <taxon>Gunneridae</taxon>
        <taxon>Pentapetalae</taxon>
        <taxon>asterids</taxon>
        <taxon>campanulids</taxon>
        <taxon>Aquifoliales</taxon>
        <taxon>Aquifoliaceae</taxon>
        <taxon>Ilex</taxon>
    </lineage>
</organism>
<dbReference type="Gene3D" id="1.20.5.170">
    <property type="match status" value="1"/>
</dbReference>
<sequence>MITKVLMLKNLELMNGFSRYGGLTETTLLSQDVAPKHSSISVTADSQSSICVGSPTSATKLKGRDNEAMGATSGSSGEQSDDDIETEAGPCEQSTAAIDVKRIKRMVSNRESARRSRRRKQAHLADLEQQVDQLRGENSSLFKQLTDATQQCKDANMNNRVLKSDVEALRAKVKLAEDMVARGSLTPSLTHLLQNHLNTQQSFRNQSTSRVGNVSPTITIGDAGSCASEIWPWESHAPTMSK</sequence>
<keyword evidence="3" id="KW-0805">Transcription regulation</keyword>
<keyword evidence="4" id="KW-0238">DNA-binding</keyword>
<dbReference type="GO" id="GO:0046983">
    <property type="term" value="F:protein dimerization activity"/>
    <property type="evidence" value="ECO:0007669"/>
    <property type="project" value="UniProtKB-ARBA"/>
</dbReference>
<comment type="similarity">
    <text evidence="2">Belongs to the bZIP family.</text>
</comment>
<name>A0ABC8RGB8_9AQUA</name>
<dbReference type="PROSITE" id="PS00036">
    <property type="entry name" value="BZIP_BASIC"/>
    <property type="match status" value="1"/>
</dbReference>
<dbReference type="SMART" id="SM00338">
    <property type="entry name" value="BRLZ"/>
    <property type="match status" value="1"/>
</dbReference>
<dbReference type="InterPro" id="IPR045314">
    <property type="entry name" value="bZIP_plant_GBF1"/>
</dbReference>
<evidence type="ECO:0000256" key="5">
    <source>
        <dbReference type="ARBA" id="ARBA00023163"/>
    </source>
</evidence>
<evidence type="ECO:0000256" key="4">
    <source>
        <dbReference type="ARBA" id="ARBA00023125"/>
    </source>
</evidence>
<keyword evidence="6" id="KW-0539">Nucleus</keyword>
<feature type="region of interest" description="Disordered" evidence="8">
    <location>
        <begin position="44"/>
        <end position="93"/>
    </location>
</feature>
<evidence type="ECO:0000256" key="2">
    <source>
        <dbReference type="ARBA" id="ARBA00007163"/>
    </source>
</evidence>
<comment type="caution">
    <text evidence="10">The sequence shown here is derived from an EMBL/GenBank/DDBJ whole genome shotgun (WGS) entry which is preliminary data.</text>
</comment>
<gene>
    <name evidence="10" type="ORF">ILEXP_LOCUS9335</name>
</gene>
<keyword evidence="11" id="KW-1185">Reference proteome</keyword>
<dbReference type="PROSITE" id="PS50217">
    <property type="entry name" value="BZIP"/>
    <property type="match status" value="1"/>
</dbReference>
<dbReference type="InterPro" id="IPR004827">
    <property type="entry name" value="bZIP"/>
</dbReference>
<feature type="domain" description="BZIP" evidence="9">
    <location>
        <begin position="99"/>
        <end position="151"/>
    </location>
</feature>
<feature type="compositionally biased region" description="Polar residues" evidence="8">
    <location>
        <begin position="44"/>
        <end position="59"/>
    </location>
</feature>
<evidence type="ECO:0000256" key="1">
    <source>
        <dbReference type="ARBA" id="ARBA00004123"/>
    </source>
</evidence>
<evidence type="ECO:0000256" key="8">
    <source>
        <dbReference type="SAM" id="MobiDB-lite"/>
    </source>
</evidence>
<evidence type="ECO:0000313" key="10">
    <source>
        <dbReference type="EMBL" id="CAK9141718.1"/>
    </source>
</evidence>
<proteinExistence type="inferred from homology"/>
<dbReference type="GO" id="GO:0005634">
    <property type="term" value="C:nucleus"/>
    <property type="evidence" value="ECO:0007669"/>
    <property type="project" value="UniProtKB-SubCell"/>
</dbReference>
<evidence type="ECO:0000256" key="6">
    <source>
        <dbReference type="ARBA" id="ARBA00023242"/>
    </source>
</evidence>
<evidence type="ECO:0000256" key="7">
    <source>
        <dbReference type="SAM" id="Coils"/>
    </source>
</evidence>
<protein>
    <recommendedName>
        <fullName evidence="9">BZIP domain-containing protein</fullName>
    </recommendedName>
</protein>
<dbReference type="GO" id="GO:0003677">
    <property type="term" value="F:DNA binding"/>
    <property type="evidence" value="ECO:0007669"/>
    <property type="project" value="UniProtKB-KW"/>
</dbReference>
<feature type="coiled-coil region" evidence="7">
    <location>
        <begin position="110"/>
        <end position="179"/>
    </location>
</feature>
<dbReference type="PANTHER" id="PTHR46408">
    <property type="entry name" value="BASIC LEUCINE ZIPPER 63"/>
    <property type="match status" value="1"/>
</dbReference>
<dbReference type="AlphaFoldDB" id="A0ABC8RGB8"/>
<dbReference type="SUPFAM" id="SSF57959">
    <property type="entry name" value="Leucine zipper domain"/>
    <property type="match status" value="1"/>
</dbReference>
<dbReference type="EMBL" id="CAUOFW020001169">
    <property type="protein sequence ID" value="CAK9141718.1"/>
    <property type="molecule type" value="Genomic_DNA"/>
</dbReference>
<accession>A0ABC8RGB8</accession>
<evidence type="ECO:0000256" key="3">
    <source>
        <dbReference type="ARBA" id="ARBA00023015"/>
    </source>
</evidence>
<evidence type="ECO:0000259" key="9">
    <source>
        <dbReference type="PROSITE" id="PS50217"/>
    </source>
</evidence>
<dbReference type="Pfam" id="PF00170">
    <property type="entry name" value="bZIP_1"/>
    <property type="match status" value="1"/>
</dbReference>
<dbReference type="PANTHER" id="PTHR46408:SF8">
    <property type="entry name" value="BASIC LEUCINE ZIPPER 9"/>
    <property type="match status" value="1"/>
</dbReference>
<evidence type="ECO:0000313" key="11">
    <source>
        <dbReference type="Proteomes" id="UP001642360"/>
    </source>
</evidence>
<dbReference type="FunFam" id="1.20.5.170:FF:000020">
    <property type="entry name" value="BZIP transcription factor"/>
    <property type="match status" value="1"/>
</dbReference>
<comment type="subcellular location">
    <subcellularLocation>
        <location evidence="1">Nucleus</location>
    </subcellularLocation>
</comment>
<reference evidence="10 11" key="1">
    <citation type="submission" date="2024-02" db="EMBL/GenBank/DDBJ databases">
        <authorList>
            <person name="Vignale AGUSTIN F."/>
            <person name="Sosa J E."/>
            <person name="Modenutti C."/>
        </authorList>
    </citation>
    <scope>NUCLEOTIDE SEQUENCE [LARGE SCALE GENOMIC DNA]</scope>
</reference>
<dbReference type="Proteomes" id="UP001642360">
    <property type="component" value="Unassembled WGS sequence"/>
</dbReference>
<keyword evidence="5" id="KW-0804">Transcription</keyword>
<keyword evidence="7" id="KW-0175">Coiled coil</keyword>